<feature type="transmembrane region" description="Helical" evidence="1">
    <location>
        <begin position="28"/>
        <end position="58"/>
    </location>
</feature>
<proteinExistence type="predicted"/>
<keyword evidence="1" id="KW-0472">Membrane</keyword>
<dbReference type="EMBL" id="JAFJYH010000199">
    <property type="protein sequence ID" value="KAG4416055.1"/>
    <property type="molecule type" value="Genomic_DNA"/>
</dbReference>
<dbReference type="AlphaFoldDB" id="A0A8H7T751"/>
<dbReference type="OrthoDB" id="3535030at2759"/>
<feature type="transmembrane region" description="Helical" evidence="1">
    <location>
        <begin position="64"/>
        <end position="87"/>
    </location>
</feature>
<evidence type="ECO:0000256" key="1">
    <source>
        <dbReference type="SAM" id="Phobius"/>
    </source>
</evidence>
<evidence type="ECO:0000313" key="3">
    <source>
        <dbReference type="Proteomes" id="UP000664132"/>
    </source>
</evidence>
<keyword evidence="3" id="KW-1185">Reference proteome</keyword>
<protein>
    <submittedName>
        <fullName evidence="2">Uncharacterized protein</fullName>
    </submittedName>
</protein>
<reference evidence="2" key="1">
    <citation type="submission" date="2021-02" db="EMBL/GenBank/DDBJ databases">
        <title>Genome sequence Cadophora malorum strain M34.</title>
        <authorList>
            <person name="Stefanovic E."/>
            <person name="Vu D."/>
            <person name="Scully C."/>
            <person name="Dijksterhuis J."/>
            <person name="Roader J."/>
            <person name="Houbraken J."/>
        </authorList>
    </citation>
    <scope>NUCLEOTIDE SEQUENCE</scope>
    <source>
        <strain evidence="2">M34</strain>
    </source>
</reference>
<keyword evidence="1" id="KW-0812">Transmembrane</keyword>
<sequence>MAEQTSTTVAGTTLIKTTTRPKTSTSRIILAILAIIAVIGAIFLITFLALDVFYIPYLSEFSKFLVLLLSPFLPLFFPLFLGVFLKVCQHKTWPGKKVWVFITGSWVFQHLQRAVTDAIALYHGGDVCGLSECKGKWVEWVLVVAVVACQVGGAKWDAGYVDMWIDGLVKQEAQAKAAKRAANGELPQGSDLEKADTFEGVVYADADEEKRELKARDEIVVEETKEILVVVDDQKA</sequence>
<accession>A0A8H7T751</accession>
<dbReference type="Proteomes" id="UP000664132">
    <property type="component" value="Unassembled WGS sequence"/>
</dbReference>
<name>A0A8H7T751_9HELO</name>
<gene>
    <name evidence="2" type="ORF">IFR04_010818</name>
</gene>
<organism evidence="2 3">
    <name type="scientific">Cadophora malorum</name>
    <dbReference type="NCBI Taxonomy" id="108018"/>
    <lineage>
        <taxon>Eukaryota</taxon>
        <taxon>Fungi</taxon>
        <taxon>Dikarya</taxon>
        <taxon>Ascomycota</taxon>
        <taxon>Pezizomycotina</taxon>
        <taxon>Leotiomycetes</taxon>
        <taxon>Helotiales</taxon>
        <taxon>Ploettnerulaceae</taxon>
        <taxon>Cadophora</taxon>
    </lineage>
</organism>
<keyword evidence="1" id="KW-1133">Transmembrane helix</keyword>
<evidence type="ECO:0000313" key="2">
    <source>
        <dbReference type="EMBL" id="KAG4416055.1"/>
    </source>
</evidence>
<comment type="caution">
    <text evidence="2">The sequence shown here is derived from an EMBL/GenBank/DDBJ whole genome shotgun (WGS) entry which is preliminary data.</text>
</comment>